<accession>A0ABW3K0M8</accession>
<reference evidence="3" key="1">
    <citation type="journal article" date="2019" name="Int. J. Syst. Evol. Microbiol.">
        <title>The Global Catalogue of Microorganisms (GCM) 10K type strain sequencing project: providing services to taxonomists for standard genome sequencing and annotation.</title>
        <authorList>
            <consortium name="The Broad Institute Genomics Platform"/>
            <consortium name="The Broad Institute Genome Sequencing Center for Infectious Disease"/>
            <person name="Wu L."/>
            <person name="Ma J."/>
        </authorList>
    </citation>
    <scope>NUCLEOTIDE SEQUENCE [LARGE SCALE GENOMIC DNA]</scope>
    <source>
        <strain evidence="3">CCUG 58938</strain>
    </source>
</reference>
<dbReference type="EMBL" id="JBHTKA010000001">
    <property type="protein sequence ID" value="MFD0998716.1"/>
    <property type="molecule type" value="Genomic_DNA"/>
</dbReference>
<sequence length="158" mass="17635">METNTAGRGPGLGGFLSKILGADVKETVDSIGNAIDKIDKSDEKLGLQLKYKELLMKMEGACIDYESKLLENKSTIVQSEARGESWLQRNWRPMLMCVCMFIMANNYILVPYFGIPVTVLDEHIWQLMELGVGGYVAGRSLEKISENLGPVLFNTKKK</sequence>
<protein>
    <submittedName>
        <fullName evidence="2">3TM-type holin</fullName>
    </submittedName>
</protein>
<feature type="transmembrane region" description="Helical" evidence="1">
    <location>
        <begin position="94"/>
        <end position="115"/>
    </location>
</feature>
<name>A0ABW3K0M8_9BACT</name>
<evidence type="ECO:0000256" key="1">
    <source>
        <dbReference type="SAM" id="Phobius"/>
    </source>
</evidence>
<keyword evidence="1" id="KW-1133">Transmembrane helix</keyword>
<keyword evidence="1" id="KW-0812">Transmembrane</keyword>
<keyword evidence="1" id="KW-0472">Membrane</keyword>
<evidence type="ECO:0000313" key="3">
    <source>
        <dbReference type="Proteomes" id="UP001597112"/>
    </source>
</evidence>
<dbReference type="InterPro" id="IPR021497">
    <property type="entry name" value="GTA_holin_3TM"/>
</dbReference>
<dbReference type="Pfam" id="PF11351">
    <property type="entry name" value="GTA_holin_3TM"/>
    <property type="match status" value="1"/>
</dbReference>
<dbReference type="RefSeq" id="WP_377575875.1">
    <property type="nucleotide sequence ID" value="NZ_JBHTKA010000001.1"/>
</dbReference>
<organism evidence="2 3">
    <name type="scientific">Ohtaekwangia kribbensis</name>
    <dbReference type="NCBI Taxonomy" id="688913"/>
    <lineage>
        <taxon>Bacteria</taxon>
        <taxon>Pseudomonadati</taxon>
        <taxon>Bacteroidota</taxon>
        <taxon>Cytophagia</taxon>
        <taxon>Cytophagales</taxon>
        <taxon>Fulvivirgaceae</taxon>
        <taxon>Ohtaekwangia</taxon>
    </lineage>
</organism>
<proteinExistence type="predicted"/>
<comment type="caution">
    <text evidence="2">The sequence shown here is derived from an EMBL/GenBank/DDBJ whole genome shotgun (WGS) entry which is preliminary data.</text>
</comment>
<dbReference type="Proteomes" id="UP001597112">
    <property type="component" value="Unassembled WGS sequence"/>
</dbReference>
<evidence type="ECO:0000313" key="2">
    <source>
        <dbReference type="EMBL" id="MFD0998716.1"/>
    </source>
</evidence>
<keyword evidence="3" id="KW-1185">Reference proteome</keyword>
<gene>
    <name evidence="2" type="ORF">ACFQ21_05330</name>
</gene>